<evidence type="ECO:0000313" key="2">
    <source>
        <dbReference type="Proteomes" id="UP000224460"/>
    </source>
</evidence>
<comment type="caution">
    <text evidence="1">The sequence shown here is derived from an EMBL/GenBank/DDBJ whole genome shotgun (WGS) entry which is preliminary data.</text>
</comment>
<name>A0AC61D689_9FIRM</name>
<dbReference type="Proteomes" id="UP000224460">
    <property type="component" value="Unassembled WGS sequence"/>
</dbReference>
<organism evidence="1 2">
    <name type="scientific">Sporanaerobium hydrogeniformans</name>
    <dbReference type="NCBI Taxonomy" id="3072179"/>
    <lineage>
        <taxon>Bacteria</taxon>
        <taxon>Bacillati</taxon>
        <taxon>Bacillota</taxon>
        <taxon>Clostridia</taxon>
        <taxon>Lachnospirales</taxon>
        <taxon>Lachnospiraceae</taxon>
        <taxon>Sporanaerobium</taxon>
    </lineage>
</organism>
<protein>
    <submittedName>
        <fullName evidence="1">Chemotaxis protein</fullName>
    </submittedName>
</protein>
<dbReference type="EMBL" id="PEDL01000042">
    <property type="protein sequence ID" value="PHV69210.1"/>
    <property type="molecule type" value="Genomic_DNA"/>
</dbReference>
<evidence type="ECO:0000313" key="1">
    <source>
        <dbReference type="EMBL" id="PHV69210.1"/>
    </source>
</evidence>
<keyword evidence="2" id="KW-1185">Reference proteome</keyword>
<sequence>MKGTVVATWIKTCKKLYGEEMVEQALEKVGWQTPKIFSPIENVEDERVKQFILHLAEKSKTPPSDLWHLIGKDNILAFHAAFPSFFKHHTMYSFLKSLFDIHVVMTKKFEGAKPPLVSITPVSKTEALFTYQSPRGMFDYFYGLLDGCMSFFNEKVTITEVEKRQDYLCVKLGFPQPIYEEKKYFFNRLLSLGFIKSIPLKNALFVFVTSTLAFLWPLGPAHWLQAIEMGLISAFLTSLSTYLLLKPYHFIKMELQRLINKDYLYDSGLHSDDLFETLHNLITSYKKGLQSDFVGFKGITDEMDTFVQEIQGISDNMLGTSEEISNVVEQVAVGAISQAENTNEAANVLNENINILRDIVKTEDINKKDLALAMSKINNSYESVNRSSQNISNTLSNFTAINQKSEQLHQKANNITNIVGMVSSIAEQTNLLALNASIEAARAGEEGRGFAVVAEAIRKLAEQSKVAVNDINSNLDQFLEEINSFVKLLQKEYYSLESETQSFDLVKSISFEANEAIQKVSKSMIETIVALKNDADDISKAFINVQSLAAIAEENSASSEEVSANVTKYTTEINKLIYNIQDFQSLTDYFKKELSNYKS</sequence>
<accession>A0AC61D689</accession>
<gene>
    <name evidence="1" type="ORF">CS063_17030</name>
</gene>
<proteinExistence type="predicted"/>
<reference evidence="1" key="1">
    <citation type="submission" date="2017-10" db="EMBL/GenBank/DDBJ databases">
        <title>Genome sequence of cellulolytic Lachnospiraceae bacterium XHS1971 isolated from hotspring sediment.</title>
        <authorList>
            <person name="Vasudevan G."/>
            <person name="Joshi A.J."/>
            <person name="Hivarkar S."/>
            <person name="Lanjekar V.B."/>
            <person name="Dhakephalkar P.K."/>
            <person name="Dagar S."/>
        </authorList>
    </citation>
    <scope>NUCLEOTIDE SEQUENCE</scope>
    <source>
        <strain evidence="1">XHS1971</strain>
    </source>
</reference>